<dbReference type="InterPro" id="IPR027417">
    <property type="entry name" value="P-loop_NTPase"/>
</dbReference>
<organism evidence="1">
    <name type="scientific">freshwater metagenome</name>
    <dbReference type="NCBI Taxonomy" id="449393"/>
    <lineage>
        <taxon>unclassified sequences</taxon>
        <taxon>metagenomes</taxon>
        <taxon>ecological metagenomes</taxon>
    </lineage>
</organism>
<evidence type="ECO:0000313" key="1">
    <source>
        <dbReference type="EMBL" id="CAB4548704.1"/>
    </source>
</evidence>
<proteinExistence type="predicted"/>
<accession>A0A6J6CBY9</accession>
<protein>
    <submittedName>
        <fullName evidence="1">Unannotated protein</fullName>
    </submittedName>
</protein>
<reference evidence="1" key="1">
    <citation type="submission" date="2020-05" db="EMBL/GenBank/DDBJ databases">
        <authorList>
            <person name="Chiriac C."/>
            <person name="Salcher M."/>
            <person name="Ghai R."/>
            <person name="Kavagutti S V."/>
        </authorList>
    </citation>
    <scope>NUCLEOTIDE SEQUENCE</scope>
</reference>
<dbReference type="AlphaFoldDB" id="A0A6J6CBY9"/>
<gene>
    <name evidence="1" type="ORF">UFOPK1506_00295</name>
</gene>
<dbReference type="EMBL" id="CAEZSV010000033">
    <property type="protein sequence ID" value="CAB4548704.1"/>
    <property type="molecule type" value="Genomic_DNA"/>
</dbReference>
<dbReference type="SUPFAM" id="SSF52540">
    <property type="entry name" value="P-loop containing nucleoside triphosphate hydrolases"/>
    <property type="match status" value="1"/>
</dbReference>
<name>A0A6J6CBY9_9ZZZZ</name>
<dbReference type="Gene3D" id="3.40.50.300">
    <property type="entry name" value="P-loop containing nucleotide triphosphate hydrolases"/>
    <property type="match status" value="1"/>
</dbReference>
<sequence>MQPALSVNIRELLSAKSESSSPVFIVIDGPAGAGKTTLAAEIIETIGLGEVIHCDDLYNGWDDALTPTLERTIREQIITPISDKAPIHYRKYDWVAGGYGQMISLGPTPLIILEGVGCALPSVTKLADLSIWMDIPFDLGLERVVKRDGAGIRKEMLVWIARQNEFFAENRNRENCAIHLPYGAPAQP</sequence>